<comment type="caution">
    <text evidence="1">The sequence shown here is derived from an EMBL/GenBank/DDBJ whole genome shotgun (WGS) entry which is preliminary data.</text>
</comment>
<reference evidence="1 2" key="1">
    <citation type="journal article" date="2016" name="Nat. Commun.">
        <title>Thousands of microbial genomes shed light on interconnected biogeochemical processes in an aquifer system.</title>
        <authorList>
            <person name="Anantharaman K."/>
            <person name="Brown C.T."/>
            <person name="Hug L.A."/>
            <person name="Sharon I."/>
            <person name="Castelle C.J."/>
            <person name="Probst A.J."/>
            <person name="Thomas B.C."/>
            <person name="Singh A."/>
            <person name="Wilkins M.J."/>
            <person name="Karaoz U."/>
            <person name="Brodie E.L."/>
            <person name="Williams K.H."/>
            <person name="Hubbard S.S."/>
            <person name="Banfield J.F."/>
        </authorList>
    </citation>
    <scope>NUCLEOTIDE SEQUENCE [LARGE SCALE GENOMIC DNA]</scope>
</reference>
<accession>A0A1F8H2V1</accession>
<gene>
    <name evidence="1" type="ORF">A3I92_02620</name>
</gene>
<evidence type="ECO:0000313" key="2">
    <source>
        <dbReference type="Proteomes" id="UP000177676"/>
    </source>
</evidence>
<evidence type="ECO:0000313" key="1">
    <source>
        <dbReference type="EMBL" id="OGN31945.1"/>
    </source>
</evidence>
<protein>
    <submittedName>
        <fullName evidence="1">Uncharacterized protein</fullName>
    </submittedName>
</protein>
<sequence>MAKPDAEVGVGVGEYEVEAVGVKDGVGVTVIDGVGVTEVVGVGVGVELDPTGWAGVAEVAGVAS</sequence>
<organism evidence="1 2">
    <name type="scientific">Candidatus Yanofskybacteria bacterium RIFCSPLOWO2_02_FULL_43_10b</name>
    <dbReference type="NCBI Taxonomy" id="1802704"/>
    <lineage>
        <taxon>Bacteria</taxon>
        <taxon>Candidatus Yanofskyibacteriota</taxon>
    </lineage>
</organism>
<proteinExistence type="predicted"/>
<dbReference type="AlphaFoldDB" id="A0A1F8H2V1"/>
<name>A0A1F8H2V1_9BACT</name>
<dbReference type="Proteomes" id="UP000177676">
    <property type="component" value="Unassembled WGS sequence"/>
</dbReference>
<dbReference type="EMBL" id="MGKS01000024">
    <property type="protein sequence ID" value="OGN31945.1"/>
    <property type="molecule type" value="Genomic_DNA"/>
</dbReference>